<evidence type="ECO:0000313" key="1">
    <source>
        <dbReference type="EMBL" id="ORZ40150.1"/>
    </source>
</evidence>
<dbReference type="EMBL" id="MCFL01000003">
    <property type="protein sequence ID" value="ORZ40150.1"/>
    <property type="molecule type" value="Genomic_DNA"/>
</dbReference>
<organism evidence="1 2">
    <name type="scientific">Catenaria anguillulae PL171</name>
    <dbReference type="NCBI Taxonomy" id="765915"/>
    <lineage>
        <taxon>Eukaryota</taxon>
        <taxon>Fungi</taxon>
        <taxon>Fungi incertae sedis</taxon>
        <taxon>Blastocladiomycota</taxon>
        <taxon>Blastocladiomycetes</taxon>
        <taxon>Blastocladiales</taxon>
        <taxon>Catenariaceae</taxon>
        <taxon>Catenaria</taxon>
    </lineage>
</organism>
<reference evidence="1 2" key="1">
    <citation type="submission" date="2016-07" db="EMBL/GenBank/DDBJ databases">
        <title>Pervasive Adenine N6-methylation of Active Genes in Fungi.</title>
        <authorList>
            <consortium name="DOE Joint Genome Institute"/>
            <person name="Mondo S.J."/>
            <person name="Dannebaum R.O."/>
            <person name="Kuo R.C."/>
            <person name="Labutti K."/>
            <person name="Haridas S."/>
            <person name="Kuo A."/>
            <person name="Salamov A."/>
            <person name="Ahrendt S.R."/>
            <person name="Lipzen A."/>
            <person name="Sullivan W."/>
            <person name="Andreopoulos W.B."/>
            <person name="Clum A."/>
            <person name="Lindquist E."/>
            <person name="Daum C."/>
            <person name="Ramamoorthy G.K."/>
            <person name="Gryganskyi A."/>
            <person name="Culley D."/>
            <person name="Magnuson J.K."/>
            <person name="James T.Y."/>
            <person name="O'Malley M.A."/>
            <person name="Stajich J.E."/>
            <person name="Spatafora J.W."/>
            <person name="Visel A."/>
            <person name="Grigoriev I.V."/>
        </authorList>
    </citation>
    <scope>NUCLEOTIDE SEQUENCE [LARGE SCALE GENOMIC DNA]</scope>
    <source>
        <strain evidence="1 2">PL171</strain>
    </source>
</reference>
<proteinExistence type="predicted"/>
<evidence type="ECO:0000313" key="2">
    <source>
        <dbReference type="Proteomes" id="UP000193411"/>
    </source>
</evidence>
<protein>
    <submittedName>
        <fullName evidence="1">Uncharacterized protein</fullName>
    </submittedName>
</protein>
<dbReference type="AlphaFoldDB" id="A0A1Y2HZY2"/>
<name>A0A1Y2HZY2_9FUNG</name>
<accession>A0A1Y2HZY2</accession>
<dbReference type="OrthoDB" id="1668230at2759"/>
<comment type="caution">
    <text evidence="1">The sequence shown here is derived from an EMBL/GenBank/DDBJ whole genome shotgun (WGS) entry which is preliminary data.</text>
</comment>
<dbReference type="Proteomes" id="UP000193411">
    <property type="component" value="Unassembled WGS sequence"/>
</dbReference>
<keyword evidence="2" id="KW-1185">Reference proteome</keyword>
<sequence length="265" mass="30710">MVATLEKKMSDITITYIALVELLPPKERREDNPRLQIFSKRAEQVKRLVALIQRSIDDYSAKNEKERLGMAEVIQSSFASLQKVLDELQRDIELHLGMQTTAGIQAQGRKMDGMVEIMRAQRTILESQADRNEKLLALVHRQIQATDHIQTAIAQLKDDLTPGYAKVENLEIRRVWWDFFRWPAAMPTKDVLVQMPQYFKMQRDPVALLMWSHLQKGELLCVEDLGLDPEGVVTPFDLNEAFPYDPVYEITLGDWLVWRALGWYD</sequence>
<gene>
    <name evidence="1" type="ORF">BCR44DRAFT_1169651</name>
</gene>